<dbReference type="eggNOG" id="arCOG09780">
    <property type="taxonomic scope" value="Archaea"/>
</dbReference>
<evidence type="ECO:0000313" key="3">
    <source>
        <dbReference type="Proteomes" id="UP000002439"/>
    </source>
</evidence>
<reference evidence="2 3" key="1">
    <citation type="journal article" date="2002" name="Proc. Natl. Acad. Sci. U.S.A.">
        <title>Genome sequence of the hyperthermophilic crenarchaeon Pyrobaculum aerophilum.</title>
        <authorList>
            <person name="Fitz-Gibbon S.T."/>
            <person name="Ladner H."/>
            <person name="Kim U.J."/>
            <person name="Stetter K.O."/>
            <person name="Simon M.I."/>
            <person name="Miller J.H."/>
        </authorList>
    </citation>
    <scope>NUCLEOTIDE SEQUENCE [LARGE SCALE GENOMIC DNA]</scope>
    <source>
        <strain evidence="3">ATCC 51768 / DSM 7523 / JCM 9630 / CIP 104966 / NBRC 100827 / IM2</strain>
    </source>
</reference>
<dbReference type="EMBL" id="AE009441">
    <property type="protein sequence ID" value="AAL63304.1"/>
    <property type="molecule type" value="Genomic_DNA"/>
</dbReference>
<dbReference type="EnsemblBacteria" id="AAL63304">
    <property type="protein sequence ID" value="AAL63304"/>
    <property type="gene ID" value="PAE1179"/>
</dbReference>
<evidence type="ECO:0000313" key="2">
    <source>
        <dbReference type="EMBL" id="AAL63304.1"/>
    </source>
</evidence>
<feature type="domain" description="PaRep2b" evidence="1">
    <location>
        <begin position="1"/>
        <end position="55"/>
    </location>
</feature>
<sequence>MAWPTVKDDVEAAVLRTLTGKAKRGQVYLLADQLDALRRFKALKDAIDKWRESRPRGERSQNTGQGA</sequence>
<organism evidence="2 3">
    <name type="scientific">Pyrobaculum aerophilum (strain ATCC 51768 / DSM 7523 / JCM 9630 / CIP 104966 / NBRC 100827 / IM2)</name>
    <dbReference type="NCBI Taxonomy" id="178306"/>
    <lineage>
        <taxon>Archaea</taxon>
        <taxon>Thermoproteota</taxon>
        <taxon>Thermoprotei</taxon>
        <taxon>Thermoproteales</taxon>
        <taxon>Thermoproteaceae</taxon>
        <taxon>Pyrobaculum</taxon>
    </lineage>
</organism>
<keyword evidence="3" id="KW-1185">Reference proteome</keyword>
<dbReference type="STRING" id="178306.PAE1179"/>
<dbReference type="InParanoid" id="Q8ZXP2"/>
<dbReference type="Proteomes" id="UP000002439">
    <property type="component" value="Chromosome"/>
</dbReference>
<accession>Q8ZXP2</accession>
<dbReference type="PATRIC" id="fig|178306.9.peg.870"/>
<dbReference type="InterPro" id="IPR011689">
    <property type="entry name" value="PaRep2b"/>
</dbReference>
<evidence type="ECO:0000259" key="1">
    <source>
        <dbReference type="Pfam" id="PF07775"/>
    </source>
</evidence>
<dbReference type="KEGG" id="pai:PAE1179"/>
<name>Q8ZXP2_PYRAE</name>
<dbReference type="HOGENOM" id="CLU_2802418_0_0_2"/>
<protein>
    <submittedName>
        <fullName evidence="2">PaREP2b</fullName>
    </submittedName>
</protein>
<dbReference type="Pfam" id="PF07775">
    <property type="entry name" value="PaRep2b"/>
    <property type="match status" value="1"/>
</dbReference>
<gene>
    <name evidence="2" type="ordered locus">PAE1179</name>
</gene>
<proteinExistence type="predicted"/>
<dbReference type="AlphaFoldDB" id="Q8ZXP2"/>